<dbReference type="AlphaFoldDB" id="A0A810PZX1"/>
<evidence type="ECO:0000313" key="2">
    <source>
        <dbReference type="Proteomes" id="UP000681343"/>
    </source>
</evidence>
<proteinExistence type="predicted"/>
<organism evidence="1 2">
    <name type="scientific">Vescimonas fastidiosa</name>
    <dbReference type="NCBI Taxonomy" id="2714353"/>
    <lineage>
        <taxon>Bacteria</taxon>
        <taxon>Bacillati</taxon>
        <taxon>Bacillota</taxon>
        <taxon>Clostridia</taxon>
        <taxon>Eubacteriales</taxon>
        <taxon>Oscillospiraceae</taxon>
        <taxon>Vescimonas</taxon>
    </lineage>
</organism>
<evidence type="ECO:0008006" key="3">
    <source>
        <dbReference type="Google" id="ProtNLM"/>
    </source>
</evidence>
<dbReference type="RefSeq" id="WP_212820523.1">
    <property type="nucleotide sequence ID" value="NZ_AP023415.1"/>
</dbReference>
<dbReference type="KEGG" id="vfa:MM35RIKEN_14180"/>
<dbReference type="Proteomes" id="UP000681343">
    <property type="component" value="Chromosome"/>
</dbReference>
<keyword evidence="2" id="KW-1185">Reference proteome</keyword>
<evidence type="ECO:0000313" key="1">
    <source>
        <dbReference type="EMBL" id="BCK79226.1"/>
    </source>
</evidence>
<dbReference type="EMBL" id="AP023415">
    <property type="protein sequence ID" value="BCK79226.1"/>
    <property type="molecule type" value="Genomic_DNA"/>
</dbReference>
<protein>
    <recommendedName>
        <fullName evidence="3">YtxH domain-containing protein</fullName>
    </recommendedName>
</protein>
<sequence length="58" mass="6041">MCKKGFLCGMAVGVVVGVTAELVACPRPKCRKTAVGQAMQRMGNALDSAMVSVAKKLE</sequence>
<accession>A0A810PZX1</accession>
<name>A0A810PZX1_9FIRM</name>
<reference evidence="1" key="1">
    <citation type="submission" date="2020-09" db="EMBL/GenBank/DDBJ databases">
        <title>New species isolated from human feces.</title>
        <authorList>
            <person name="Kitahara M."/>
            <person name="Shigeno Y."/>
            <person name="Shime M."/>
            <person name="Matsumoto Y."/>
            <person name="Nakamura S."/>
            <person name="Motooka D."/>
            <person name="Fukuoka S."/>
            <person name="Nishikawa H."/>
            <person name="Benno Y."/>
        </authorList>
    </citation>
    <scope>NUCLEOTIDE SEQUENCE</scope>
    <source>
        <strain evidence="1">MM35</strain>
    </source>
</reference>
<gene>
    <name evidence="1" type="ORF">MM35RIKEN_14180</name>
</gene>